<evidence type="ECO:0000313" key="3">
    <source>
        <dbReference type="Proteomes" id="UP001596109"/>
    </source>
</evidence>
<accession>A0ABW0TRQ3</accession>
<dbReference type="EMBL" id="JBHSNO010000016">
    <property type="protein sequence ID" value="MFC5591549.1"/>
    <property type="molecule type" value="Genomic_DNA"/>
</dbReference>
<feature type="region of interest" description="Disordered" evidence="1">
    <location>
        <begin position="1"/>
        <end position="42"/>
    </location>
</feature>
<evidence type="ECO:0000313" key="2">
    <source>
        <dbReference type="EMBL" id="MFC5591549.1"/>
    </source>
</evidence>
<reference evidence="3" key="1">
    <citation type="journal article" date="2019" name="Int. J. Syst. Evol. Microbiol.">
        <title>The Global Catalogue of Microorganisms (GCM) 10K type strain sequencing project: providing services to taxonomists for standard genome sequencing and annotation.</title>
        <authorList>
            <consortium name="The Broad Institute Genomics Platform"/>
            <consortium name="The Broad Institute Genome Sequencing Center for Infectious Disease"/>
            <person name="Wu L."/>
            <person name="Ma J."/>
        </authorList>
    </citation>
    <scope>NUCLEOTIDE SEQUENCE [LARGE SCALE GENOMIC DNA]</scope>
    <source>
        <strain evidence="3">CGMCC 4.1434</strain>
    </source>
</reference>
<protein>
    <submittedName>
        <fullName evidence="2">Uncharacterized protein</fullName>
    </submittedName>
</protein>
<keyword evidence="3" id="KW-1185">Reference proteome</keyword>
<sequence>MGKKHSGGKLTKAAKTLSSKKSTKSQQSKAGKILKSHQDRCH</sequence>
<organism evidence="2 3">
    <name type="scientific">Sporosarcina soli</name>
    <dbReference type="NCBI Taxonomy" id="334736"/>
    <lineage>
        <taxon>Bacteria</taxon>
        <taxon>Bacillati</taxon>
        <taxon>Bacillota</taxon>
        <taxon>Bacilli</taxon>
        <taxon>Bacillales</taxon>
        <taxon>Caryophanaceae</taxon>
        <taxon>Sporosarcina</taxon>
    </lineage>
</organism>
<comment type="caution">
    <text evidence="2">The sequence shown here is derived from an EMBL/GenBank/DDBJ whole genome shotgun (WGS) entry which is preliminary data.</text>
</comment>
<proteinExistence type="predicted"/>
<name>A0ABW0TRQ3_9BACL</name>
<dbReference type="RefSeq" id="WP_381439475.1">
    <property type="nucleotide sequence ID" value="NZ_JBHSNO010000016.1"/>
</dbReference>
<dbReference type="Proteomes" id="UP001596109">
    <property type="component" value="Unassembled WGS sequence"/>
</dbReference>
<evidence type="ECO:0000256" key="1">
    <source>
        <dbReference type="SAM" id="MobiDB-lite"/>
    </source>
</evidence>
<feature type="compositionally biased region" description="Low complexity" evidence="1">
    <location>
        <begin position="9"/>
        <end position="30"/>
    </location>
</feature>
<gene>
    <name evidence="2" type="ORF">ACFPRA_21930</name>
</gene>